<dbReference type="Proteomes" id="UP001365846">
    <property type="component" value="Unassembled WGS sequence"/>
</dbReference>
<keyword evidence="2" id="KW-1185">Reference proteome</keyword>
<comment type="caution">
    <text evidence="1">The sequence shown here is derived from an EMBL/GenBank/DDBJ whole genome shotgun (WGS) entry which is preliminary data.</text>
</comment>
<name>A0ABU8VAY9_9BURK</name>
<dbReference type="Gene3D" id="3.40.50.1820">
    <property type="entry name" value="alpha/beta hydrolase"/>
    <property type="match status" value="1"/>
</dbReference>
<dbReference type="EMBL" id="JBBKZU010000001">
    <property type="protein sequence ID" value="MEJ8810064.1"/>
    <property type="molecule type" value="Genomic_DNA"/>
</dbReference>
<protein>
    <submittedName>
        <fullName evidence="1">Alpha/beta hydrolase</fullName>
    </submittedName>
</protein>
<proteinExistence type="predicted"/>
<dbReference type="GO" id="GO:0016787">
    <property type="term" value="F:hydrolase activity"/>
    <property type="evidence" value="ECO:0007669"/>
    <property type="project" value="UniProtKB-KW"/>
</dbReference>
<keyword evidence="1" id="KW-0378">Hydrolase</keyword>
<gene>
    <name evidence="1" type="ORF">WKW77_03245</name>
</gene>
<sequence length="186" mass="20046">MPTVLIVPGLRDHVAGHWQTLLAADLAAKGRKVRTVPPMGRTDLDCGAKVAAIEREAQAIDGPIVIVAHSGGCVMVAHWARQTKRAIEGALLATPPDFDRPMPEGYPTIDELRASGWLPVPRLTLPFPSIVAASRNDPLGEYGRVAQLARDWGGRLVDLGEVGHLNPASGFGKWPRAELFINELTK</sequence>
<dbReference type="RefSeq" id="WP_340355596.1">
    <property type="nucleotide sequence ID" value="NZ_JBBKZU010000001.1"/>
</dbReference>
<evidence type="ECO:0000313" key="1">
    <source>
        <dbReference type="EMBL" id="MEJ8810064.1"/>
    </source>
</evidence>
<dbReference type="InterPro" id="IPR029058">
    <property type="entry name" value="AB_hydrolase_fold"/>
</dbReference>
<dbReference type="Pfam" id="PF06821">
    <property type="entry name" value="Ser_hydrolase"/>
    <property type="match status" value="1"/>
</dbReference>
<dbReference type="InterPro" id="IPR010662">
    <property type="entry name" value="RBBP9/YdeN"/>
</dbReference>
<organism evidence="1 2">
    <name type="scientific">Variovorax ureilyticus</name>
    <dbReference type="NCBI Taxonomy" id="1836198"/>
    <lineage>
        <taxon>Bacteria</taxon>
        <taxon>Pseudomonadati</taxon>
        <taxon>Pseudomonadota</taxon>
        <taxon>Betaproteobacteria</taxon>
        <taxon>Burkholderiales</taxon>
        <taxon>Comamonadaceae</taxon>
        <taxon>Variovorax</taxon>
    </lineage>
</organism>
<dbReference type="SUPFAM" id="SSF53474">
    <property type="entry name" value="alpha/beta-Hydrolases"/>
    <property type="match status" value="1"/>
</dbReference>
<reference evidence="1 2" key="1">
    <citation type="submission" date="2024-03" db="EMBL/GenBank/DDBJ databases">
        <title>Novel species of the genus Variovorax.</title>
        <authorList>
            <person name="Liu Q."/>
            <person name="Xin Y.-H."/>
        </authorList>
    </citation>
    <scope>NUCLEOTIDE SEQUENCE [LARGE SCALE GENOMIC DNA]</scope>
    <source>
        <strain evidence="1 2">KACC 18899</strain>
    </source>
</reference>
<accession>A0ABU8VAY9</accession>
<evidence type="ECO:0000313" key="2">
    <source>
        <dbReference type="Proteomes" id="UP001365846"/>
    </source>
</evidence>